<feature type="non-terminal residue" evidence="1">
    <location>
        <position position="124"/>
    </location>
</feature>
<protein>
    <submittedName>
        <fullName evidence="1">Uncharacterized protein</fullName>
    </submittedName>
</protein>
<gene>
    <name evidence="1" type="ORF">METZ01_LOCUS265248</name>
</gene>
<organism evidence="1">
    <name type="scientific">marine metagenome</name>
    <dbReference type="NCBI Taxonomy" id="408172"/>
    <lineage>
        <taxon>unclassified sequences</taxon>
        <taxon>metagenomes</taxon>
        <taxon>ecological metagenomes</taxon>
    </lineage>
</organism>
<proteinExistence type="predicted"/>
<name>A0A382JJ45_9ZZZZ</name>
<dbReference type="AlphaFoldDB" id="A0A382JJ45"/>
<dbReference type="EMBL" id="UINC01074819">
    <property type="protein sequence ID" value="SVC12394.1"/>
    <property type="molecule type" value="Genomic_DNA"/>
</dbReference>
<sequence length="124" mass="13687">MEHRVFAGITAVILLLSSVLLYFSEDDEKDIDDIIAGNGLVPVWERVNQPFNSTESYSYTLEKGEYEITGPESVFVDVDLPSSELGCTITDDCQVHLGLWMPNVPNGTKIPVIADVGPYYDDGD</sequence>
<evidence type="ECO:0000313" key="1">
    <source>
        <dbReference type="EMBL" id="SVC12394.1"/>
    </source>
</evidence>
<accession>A0A382JJ45</accession>
<reference evidence="1" key="1">
    <citation type="submission" date="2018-05" db="EMBL/GenBank/DDBJ databases">
        <authorList>
            <person name="Lanie J.A."/>
            <person name="Ng W.-L."/>
            <person name="Kazmierczak K.M."/>
            <person name="Andrzejewski T.M."/>
            <person name="Davidsen T.M."/>
            <person name="Wayne K.J."/>
            <person name="Tettelin H."/>
            <person name="Glass J.I."/>
            <person name="Rusch D."/>
            <person name="Podicherti R."/>
            <person name="Tsui H.-C.T."/>
            <person name="Winkler M.E."/>
        </authorList>
    </citation>
    <scope>NUCLEOTIDE SEQUENCE</scope>
</reference>